<accession>A0ABV4ALX6</accession>
<feature type="transmembrane region" description="Helical" evidence="1">
    <location>
        <begin position="223"/>
        <end position="243"/>
    </location>
</feature>
<dbReference type="Proteomes" id="UP001562159">
    <property type="component" value="Unassembled WGS sequence"/>
</dbReference>
<dbReference type="EMBL" id="JBGBPY010000001">
    <property type="protein sequence ID" value="MEY2181396.1"/>
    <property type="molecule type" value="Genomic_DNA"/>
</dbReference>
<feature type="transmembrane region" description="Helical" evidence="1">
    <location>
        <begin position="174"/>
        <end position="202"/>
    </location>
</feature>
<sequence length="287" mass="30896">MAPRAGFGALFSAMGAALQWRLLLLWLLLMLLPATVVALPLWRTLAALLDHSVHADAWARQFDPLMFGDALGALSGHTAWLGGAALLGLLLTLLMSPFLDGMAVGSGRAVRTLGFGALLQNGWIEYGRMFRVMLWSLLPYAVVVGAAAAGMHLADRHAERAVLEAQADAWSHGVHWALLVVFVLAQAIVESTRAAFIADAGLRSATRAFGRGFMQLLRRPLKTLLFYLVVSVLGLAIAAAFGIARIHTTAVDGGFWLAILLGQLIVLAIAWMRVARLFALARLARSR</sequence>
<keyword evidence="1" id="KW-1133">Transmembrane helix</keyword>
<evidence type="ECO:0000313" key="3">
    <source>
        <dbReference type="Proteomes" id="UP001562159"/>
    </source>
</evidence>
<proteinExistence type="predicted"/>
<reference evidence="2 3" key="1">
    <citation type="submission" date="2024-07" db="EMBL/GenBank/DDBJ databases">
        <title>Molecular mechanisms and environmental adaptations of flagellar loss and biofilm growth of Rhodanobacter under environmental stress.</title>
        <authorList>
            <person name="Chen M."/>
        </authorList>
    </citation>
    <scope>NUCLEOTIDE SEQUENCE [LARGE SCALE GENOMIC DNA]</scope>
    <source>
        <strain evidence="2 3">RS22</strain>
    </source>
</reference>
<keyword evidence="3" id="KW-1185">Reference proteome</keyword>
<evidence type="ECO:0000313" key="2">
    <source>
        <dbReference type="EMBL" id="MEY2181396.1"/>
    </source>
</evidence>
<protein>
    <submittedName>
        <fullName evidence="2">Uncharacterized protein</fullName>
    </submittedName>
</protein>
<feature type="transmembrane region" description="Helical" evidence="1">
    <location>
        <begin position="79"/>
        <end position="99"/>
    </location>
</feature>
<gene>
    <name evidence="2" type="ORF">AB7878_03115</name>
</gene>
<feature type="transmembrane region" description="Helical" evidence="1">
    <location>
        <begin position="255"/>
        <end position="279"/>
    </location>
</feature>
<comment type="caution">
    <text evidence="2">The sequence shown here is derived from an EMBL/GenBank/DDBJ whole genome shotgun (WGS) entry which is preliminary data.</text>
</comment>
<keyword evidence="1" id="KW-0472">Membrane</keyword>
<organism evidence="2 3">
    <name type="scientific">Rhodanobacter humi</name>
    <dbReference type="NCBI Taxonomy" id="1888173"/>
    <lineage>
        <taxon>Bacteria</taxon>
        <taxon>Pseudomonadati</taxon>
        <taxon>Pseudomonadota</taxon>
        <taxon>Gammaproteobacteria</taxon>
        <taxon>Lysobacterales</taxon>
        <taxon>Rhodanobacteraceae</taxon>
        <taxon>Rhodanobacter</taxon>
    </lineage>
</organism>
<evidence type="ECO:0000256" key="1">
    <source>
        <dbReference type="SAM" id="Phobius"/>
    </source>
</evidence>
<keyword evidence="1" id="KW-0812">Transmembrane</keyword>
<feature type="transmembrane region" description="Helical" evidence="1">
    <location>
        <begin position="132"/>
        <end position="154"/>
    </location>
</feature>
<name>A0ABV4ALX6_9GAMM</name>